<dbReference type="SUPFAM" id="SSF56317">
    <property type="entry name" value="Carbon-nitrogen hydrolase"/>
    <property type="match status" value="1"/>
</dbReference>
<dbReference type="PANTHER" id="PTHR23088">
    <property type="entry name" value="NITRILASE-RELATED"/>
    <property type="match status" value="1"/>
</dbReference>
<keyword evidence="2" id="KW-0449">Lipoprotein</keyword>
<dbReference type="Gene3D" id="3.60.110.10">
    <property type="entry name" value="Carbon-nitrogen hydrolase"/>
    <property type="match status" value="1"/>
</dbReference>
<sequence length="304" mass="32710">MTRYRIASAQYPIDALADWDAYEAKVTRWVAEAAQGGASLAIFPEYGAMELASLDPATMGDLAGSIETVSALLPRVDALHADLARRHDLFLLAASAPRKLADGRFVNTARLFSPDGRVGAQDKLLMTRFEREQWGISGGDVLRLFDTPLGKLAILICYDSEFPLLARAAVEAGAQVLLVPSCTETMHGYWRVRIGSQARALEGQCYAVHSPTIGDADWSPAVDRNRGAAAVYGPPDRHAAGGFSMPEDGVLAIGEESRPEWVFADLDLGHVDALRADGGVLNARDWVEQPGAVSLPPLEIVDLS</sequence>
<gene>
    <name evidence="2" type="ORF">Y88_3719</name>
</gene>
<comment type="caution">
    <text evidence="2">The sequence shown here is derived from an EMBL/GenBank/DDBJ whole genome shotgun (WGS) entry which is preliminary data.</text>
</comment>
<evidence type="ECO:0000259" key="1">
    <source>
        <dbReference type="PROSITE" id="PS50263"/>
    </source>
</evidence>
<dbReference type="InterPro" id="IPR003010">
    <property type="entry name" value="C-N_Hydrolase"/>
</dbReference>
<organism evidence="2 3">
    <name type="scientific">Novosphingobium nitrogenifigens DSM 19370</name>
    <dbReference type="NCBI Taxonomy" id="983920"/>
    <lineage>
        <taxon>Bacteria</taxon>
        <taxon>Pseudomonadati</taxon>
        <taxon>Pseudomonadota</taxon>
        <taxon>Alphaproteobacteria</taxon>
        <taxon>Sphingomonadales</taxon>
        <taxon>Sphingomonadaceae</taxon>
        <taxon>Novosphingobium</taxon>
    </lineage>
</organism>
<dbReference type="EMBL" id="AEWJ01000065">
    <property type="protein sequence ID" value="EGD57409.1"/>
    <property type="molecule type" value="Genomic_DNA"/>
</dbReference>
<keyword evidence="2" id="KW-0808">Transferase</keyword>
<dbReference type="OrthoDB" id="9811121at2"/>
<dbReference type="AlphaFoldDB" id="F1ZDE9"/>
<dbReference type="InterPro" id="IPR036526">
    <property type="entry name" value="C-N_Hydrolase_sf"/>
</dbReference>
<dbReference type="PROSITE" id="PS50263">
    <property type="entry name" value="CN_HYDROLASE"/>
    <property type="match status" value="1"/>
</dbReference>
<dbReference type="RefSeq" id="WP_008071473.1">
    <property type="nucleotide sequence ID" value="NZ_AQWK01000004.1"/>
</dbReference>
<accession>F1ZDE9</accession>
<dbReference type="Proteomes" id="UP000004728">
    <property type="component" value="Unassembled WGS sequence"/>
</dbReference>
<dbReference type="CDD" id="cd07574">
    <property type="entry name" value="nitrilase_Rim1_like"/>
    <property type="match status" value="1"/>
</dbReference>
<keyword evidence="3" id="KW-1185">Reference proteome</keyword>
<evidence type="ECO:0000313" key="3">
    <source>
        <dbReference type="Proteomes" id="UP000004728"/>
    </source>
</evidence>
<feature type="domain" description="CN hydrolase" evidence="1">
    <location>
        <begin position="4"/>
        <end position="268"/>
    </location>
</feature>
<dbReference type="GO" id="GO:0016746">
    <property type="term" value="F:acyltransferase activity"/>
    <property type="evidence" value="ECO:0007669"/>
    <property type="project" value="UniProtKB-KW"/>
</dbReference>
<keyword evidence="2" id="KW-0012">Acyltransferase</keyword>
<evidence type="ECO:0000313" key="2">
    <source>
        <dbReference type="EMBL" id="EGD57409.1"/>
    </source>
</evidence>
<dbReference type="Pfam" id="PF00795">
    <property type="entry name" value="CN_hydrolase"/>
    <property type="match status" value="1"/>
</dbReference>
<protein>
    <submittedName>
        <fullName evidence="2">Nitrilase/cyanide hydratase and apolipoprotein N-acyltransferase</fullName>
    </submittedName>
</protein>
<reference evidence="2 3" key="1">
    <citation type="journal article" date="2012" name="J. Bacteriol.">
        <title>Draft Genome Sequence of Novosphingobium nitrogenifigens Y88T.</title>
        <authorList>
            <person name="Strabala T.J."/>
            <person name="Macdonald L."/>
            <person name="Liu V."/>
            <person name="Smit A.M."/>
        </authorList>
    </citation>
    <scope>NUCLEOTIDE SEQUENCE [LARGE SCALE GENOMIC DNA]</scope>
    <source>
        <strain evidence="2 3">DSM 19370</strain>
    </source>
</reference>
<dbReference type="InParanoid" id="F1ZDE9"/>
<name>F1ZDE9_9SPHN</name>
<dbReference type="eggNOG" id="COG0388">
    <property type="taxonomic scope" value="Bacteria"/>
</dbReference>
<dbReference type="STRING" id="983920.Y88_3719"/>
<dbReference type="PANTHER" id="PTHR23088:SF50">
    <property type="entry name" value="HYDROLASE YHCX"/>
    <property type="match status" value="1"/>
</dbReference>
<dbReference type="HOGENOM" id="CLU_030130_5_0_5"/>
<proteinExistence type="predicted"/>